<sequence length="106" mass="11885">MTTFLWKILEISADGDLITHAKYHVTAEADTGEKVETEGNWWFSDKILKKPFGEVTEADVASWIENETTQNGVNLIKSRLEEQLASLQGNGVVVAPWLPQKFVPKV</sequence>
<protein>
    <recommendedName>
        <fullName evidence="1">DUF7936 domain-containing protein</fullName>
    </recommendedName>
</protein>
<dbReference type="InterPro" id="IPR057696">
    <property type="entry name" value="DUF7936"/>
</dbReference>
<evidence type="ECO:0000259" key="1">
    <source>
        <dbReference type="Pfam" id="PF25590"/>
    </source>
</evidence>
<evidence type="ECO:0000313" key="2">
    <source>
        <dbReference type="EMBL" id="CAB4133978.1"/>
    </source>
</evidence>
<dbReference type="EMBL" id="LR796282">
    <property type="protein sequence ID" value="CAB4133978.1"/>
    <property type="molecule type" value="Genomic_DNA"/>
</dbReference>
<proteinExistence type="predicted"/>
<gene>
    <name evidence="2" type="ORF">UFOVP267_4</name>
</gene>
<name>A0A6J5LH20_9CAUD</name>
<reference evidence="2" key="1">
    <citation type="submission" date="2020-04" db="EMBL/GenBank/DDBJ databases">
        <authorList>
            <person name="Chiriac C."/>
            <person name="Salcher M."/>
            <person name="Ghai R."/>
            <person name="Kavagutti S V."/>
        </authorList>
    </citation>
    <scope>NUCLEOTIDE SEQUENCE</scope>
</reference>
<dbReference type="Pfam" id="PF25590">
    <property type="entry name" value="DUF7936"/>
    <property type="match status" value="1"/>
</dbReference>
<feature type="domain" description="DUF7936" evidence="1">
    <location>
        <begin position="1"/>
        <end position="87"/>
    </location>
</feature>
<organism evidence="2">
    <name type="scientific">uncultured Caudovirales phage</name>
    <dbReference type="NCBI Taxonomy" id="2100421"/>
    <lineage>
        <taxon>Viruses</taxon>
        <taxon>Duplodnaviria</taxon>
        <taxon>Heunggongvirae</taxon>
        <taxon>Uroviricota</taxon>
        <taxon>Caudoviricetes</taxon>
        <taxon>Peduoviridae</taxon>
        <taxon>Maltschvirus</taxon>
        <taxon>Maltschvirus maltsch</taxon>
    </lineage>
</organism>
<accession>A0A6J5LH20</accession>